<dbReference type="InterPro" id="IPR003583">
    <property type="entry name" value="Hlx-hairpin-Hlx_DNA-bd_motif"/>
</dbReference>
<name>A0A7Z7KLP2_MICLC</name>
<evidence type="ECO:0000313" key="5">
    <source>
        <dbReference type="Proteomes" id="UP000248985"/>
    </source>
</evidence>
<evidence type="ECO:0000313" key="4">
    <source>
        <dbReference type="EMBL" id="SQG49709.1"/>
    </source>
</evidence>
<dbReference type="GO" id="GO:0003677">
    <property type="term" value="F:DNA binding"/>
    <property type="evidence" value="ECO:0007669"/>
    <property type="project" value="InterPro"/>
</dbReference>
<evidence type="ECO:0000256" key="1">
    <source>
        <dbReference type="SAM" id="MobiDB-lite"/>
    </source>
</evidence>
<dbReference type="SUPFAM" id="SSF47781">
    <property type="entry name" value="RuvA domain 2-like"/>
    <property type="match status" value="1"/>
</dbReference>
<evidence type="ECO:0000259" key="3">
    <source>
        <dbReference type="SMART" id="SM00278"/>
    </source>
</evidence>
<feature type="domain" description="Helix-hairpin-helix DNA-binding motif class 1" evidence="3">
    <location>
        <begin position="275"/>
        <end position="294"/>
    </location>
</feature>
<organism evidence="4 5">
    <name type="scientific">Micrococcus luteus (strain ATCC 4698 / DSM 20030 / JCM 1464 / CCM 169 / CCUG 5858 / IAM 1056 / NBRC 3333 / NCIMB 9278 / NCTC 2665 / VKM Ac-2230)</name>
    <name type="common">Micrococcus lysodeikticus</name>
    <dbReference type="NCBI Taxonomy" id="465515"/>
    <lineage>
        <taxon>Bacteria</taxon>
        <taxon>Bacillati</taxon>
        <taxon>Actinomycetota</taxon>
        <taxon>Actinomycetes</taxon>
        <taxon>Micrococcales</taxon>
        <taxon>Micrococcaceae</taxon>
        <taxon>Micrococcus</taxon>
    </lineage>
</organism>
<feature type="domain" description="Helix-hairpin-helix DNA-binding motif class 1" evidence="3">
    <location>
        <begin position="245"/>
        <end position="264"/>
    </location>
</feature>
<dbReference type="AlphaFoldDB" id="A0A7Z7KLP2"/>
<dbReference type="Gene3D" id="3.10.560.10">
    <property type="entry name" value="Outer membrane lipoprotein wza domain like"/>
    <property type="match status" value="1"/>
</dbReference>
<feature type="region of interest" description="Disordered" evidence="1">
    <location>
        <begin position="207"/>
        <end position="239"/>
    </location>
</feature>
<sequence length="297" mass="29400">MPWPAARTQTAGMSPSHRLCDDPPAFAPGPAAAAVPDVDTAGPHAASQWERTPPRGPVLRWRPALLAVTVLLVAAAAWWAVAWLTTPAPPAAIPAPAAGAGVSQTGATSAASTAAGTDAPTPEAGPSGEASGPAGSVPLRVHVVGEVARPGVVSLAPGSRVADAVRAAGGPTRDARAERINLAAPLDDGQQVLVPSAHTPQDALDRVAGAAQEQPTPTTGRAGAGDEPGGAGPGGTVDLNTADAADLQTLPGVGPATAEKIIAHRETVGPFSGLQDLDAVSGIGPATLDRLRDLVSW</sequence>
<feature type="transmembrane region" description="Helical" evidence="2">
    <location>
        <begin position="64"/>
        <end position="84"/>
    </location>
</feature>
<dbReference type="Pfam" id="PF10531">
    <property type="entry name" value="SLBB"/>
    <property type="match status" value="1"/>
</dbReference>
<keyword evidence="2" id="KW-0472">Membrane</keyword>
<reference evidence="4 5" key="1">
    <citation type="submission" date="2018-06" db="EMBL/GenBank/DDBJ databases">
        <authorList>
            <consortium name="Pathogen Informatics"/>
            <person name="Doyle S."/>
        </authorList>
    </citation>
    <scope>NUCLEOTIDE SEQUENCE [LARGE SCALE GENOMIC DNA]</scope>
    <source>
        <strain evidence="4 5">NCTC2665</strain>
    </source>
</reference>
<dbReference type="GO" id="GO:0015628">
    <property type="term" value="P:protein secretion by the type II secretion system"/>
    <property type="evidence" value="ECO:0007669"/>
    <property type="project" value="TreeGrafter"/>
</dbReference>
<dbReference type="Gene3D" id="1.10.150.320">
    <property type="entry name" value="Photosystem II 12 kDa extrinsic protein"/>
    <property type="match status" value="1"/>
</dbReference>
<proteinExistence type="predicted"/>
<dbReference type="SMART" id="SM00278">
    <property type="entry name" value="HhH1"/>
    <property type="match status" value="2"/>
</dbReference>
<dbReference type="PANTHER" id="PTHR21180:SF32">
    <property type="entry name" value="ENDONUCLEASE_EXONUCLEASE_PHOSPHATASE FAMILY DOMAIN-CONTAINING PROTEIN 1"/>
    <property type="match status" value="1"/>
</dbReference>
<feature type="region of interest" description="Disordered" evidence="1">
    <location>
        <begin position="97"/>
        <end position="136"/>
    </location>
</feature>
<keyword evidence="2" id="KW-0812">Transmembrane</keyword>
<protein>
    <submittedName>
        <fullName evidence="4">ComE operon protein 1</fullName>
    </submittedName>
</protein>
<keyword evidence="2" id="KW-1133">Transmembrane helix</keyword>
<dbReference type="InterPro" id="IPR019554">
    <property type="entry name" value="Soluble_ligand-bd"/>
</dbReference>
<feature type="compositionally biased region" description="Gly residues" evidence="1">
    <location>
        <begin position="222"/>
        <end position="235"/>
    </location>
</feature>
<gene>
    <name evidence="4" type="primary">comEA</name>
    <name evidence="4" type="ORF">NCTC2665_02267</name>
</gene>
<dbReference type="GO" id="GO:0015627">
    <property type="term" value="C:type II protein secretion system complex"/>
    <property type="evidence" value="ECO:0007669"/>
    <property type="project" value="TreeGrafter"/>
</dbReference>
<evidence type="ECO:0000256" key="2">
    <source>
        <dbReference type="SAM" id="Phobius"/>
    </source>
</evidence>
<dbReference type="InterPro" id="IPR010994">
    <property type="entry name" value="RuvA_2-like"/>
</dbReference>
<dbReference type="Pfam" id="PF12836">
    <property type="entry name" value="HHH_3"/>
    <property type="match status" value="1"/>
</dbReference>
<dbReference type="Proteomes" id="UP000248985">
    <property type="component" value="Chromosome 1"/>
</dbReference>
<accession>A0A7Z7KLP2</accession>
<dbReference type="PANTHER" id="PTHR21180">
    <property type="entry name" value="ENDONUCLEASE/EXONUCLEASE/PHOSPHATASE FAMILY DOMAIN-CONTAINING PROTEIN 1"/>
    <property type="match status" value="1"/>
</dbReference>
<dbReference type="EMBL" id="LS483396">
    <property type="protein sequence ID" value="SQG49709.1"/>
    <property type="molecule type" value="Genomic_DNA"/>
</dbReference>
<dbReference type="InterPro" id="IPR051675">
    <property type="entry name" value="Endo/Exo/Phosphatase_dom_1"/>
</dbReference>
<dbReference type="GO" id="GO:0006281">
    <property type="term" value="P:DNA repair"/>
    <property type="evidence" value="ECO:0007669"/>
    <property type="project" value="InterPro"/>
</dbReference>